<gene>
    <name evidence="2" type="ORF">BLA29_009304</name>
</gene>
<dbReference type="InterPro" id="IPR041588">
    <property type="entry name" value="Integrase_H2C2"/>
</dbReference>
<reference evidence="2 3" key="1">
    <citation type="submission" date="2017-03" db="EMBL/GenBank/DDBJ databases">
        <title>Genome Survey of Euroglyphus maynei.</title>
        <authorList>
            <person name="Arlian L.G."/>
            <person name="Morgan M.S."/>
            <person name="Rider S.D."/>
        </authorList>
    </citation>
    <scope>NUCLEOTIDE SEQUENCE [LARGE SCALE GENOMIC DNA]</scope>
    <source>
        <strain evidence="2">Arlian Lab</strain>
        <tissue evidence="2">Whole body</tissue>
    </source>
</reference>
<proteinExistence type="predicted"/>
<dbReference type="PROSITE" id="PS50994">
    <property type="entry name" value="INTEGRASE"/>
    <property type="match status" value="1"/>
</dbReference>
<evidence type="ECO:0000259" key="1">
    <source>
        <dbReference type="PROSITE" id="PS50994"/>
    </source>
</evidence>
<evidence type="ECO:0000313" key="3">
    <source>
        <dbReference type="Proteomes" id="UP000194236"/>
    </source>
</evidence>
<sequence length="88" mass="10205">MEIIRRRYYHPMLRDRLKSILNSCVPCQRFKDYDSSTKTSPTRDYSSFDSNEHWAIDVADIGSSSKGNKFLIAMIDLHTKFVMATPAK</sequence>
<dbReference type="GO" id="GO:0003676">
    <property type="term" value="F:nucleic acid binding"/>
    <property type="evidence" value="ECO:0007669"/>
    <property type="project" value="InterPro"/>
</dbReference>
<dbReference type="Proteomes" id="UP000194236">
    <property type="component" value="Unassembled WGS sequence"/>
</dbReference>
<dbReference type="InterPro" id="IPR001584">
    <property type="entry name" value="Integrase_cat-core"/>
</dbReference>
<dbReference type="Gene3D" id="3.30.420.10">
    <property type="entry name" value="Ribonuclease H-like superfamily/Ribonuclease H"/>
    <property type="match status" value="1"/>
</dbReference>
<dbReference type="EMBL" id="MUJZ01022947">
    <property type="protein sequence ID" value="OTF79472.1"/>
    <property type="molecule type" value="Genomic_DNA"/>
</dbReference>
<dbReference type="AlphaFoldDB" id="A0A1Y3BF36"/>
<feature type="domain" description="Integrase catalytic" evidence="1">
    <location>
        <begin position="37"/>
        <end position="88"/>
    </location>
</feature>
<accession>A0A1Y3BF36</accession>
<comment type="caution">
    <text evidence="2">The sequence shown here is derived from an EMBL/GenBank/DDBJ whole genome shotgun (WGS) entry which is preliminary data.</text>
</comment>
<dbReference type="Pfam" id="PF17921">
    <property type="entry name" value="Integrase_H2C2"/>
    <property type="match status" value="1"/>
</dbReference>
<keyword evidence="3" id="KW-1185">Reference proteome</keyword>
<evidence type="ECO:0000313" key="2">
    <source>
        <dbReference type="EMBL" id="OTF79472.1"/>
    </source>
</evidence>
<name>A0A1Y3BF36_EURMA</name>
<dbReference type="OrthoDB" id="6504721at2759"/>
<dbReference type="InterPro" id="IPR036397">
    <property type="entry name" value="RNaseH_sf"/>
</dbReference>
<organism evidence="2 3">
    <name type="scientific">Euroglyphus maynei</name>
    <name type="common">Mayne's house dust mite</name>
    <dbReference type="NCBI Taxonomy" id="6958"/>
    <lineage>
        <taxon>Eukaryota</taxon>
        <taxon>Metazoa</taxon>
        <taxon>Ecdysozoa</taxon>
        <taxon>Arthropoda</taxon>
        <taxon>Chelicerata</taxon>
        <taxon>Arachnida</taxon>
        <taxon>Acari</taxon>
        <taxon>Acariformes</taxon>
        <taxon>Sarcoptiformes</taxon>
        <taxon>Astigmata</taxon>
        <taxon>Psoroptidia</taxon>
        <taxon>Analgoidea</taxon>
        <taxon>Pyroglyphidae</taxon>
        <taxon>Pyroglyphinae</taxon>
        <taxon>Euroglyphus</taxon>
    </lineage>
</organism>
<feature type="non-terminal residue" evidence="2">
    <location>
        <position position="88"/>
    </location>
</feature>
<dbReference type="GO" id="GO:0015074">
    <property type="term" value="P:DNA integration"/>
    <property type="evidence" value="ECO:0007669"/>
    <property type="project" value="InterPro"/>
</dbReference>
<protein>
    <recommendedName>
        <fullName evidence="1">Integrase catalytic domain-containing protein</fullName>
    </recommendedName>
</protein>